<keyword evidence="3" id="KW-1185">Reference proteome</keyword>
<evidence type="ECO:0000256" key="1">
    <source>
        <dbReference type="SAM" id="MobiDB-lite"/>
    </source>
</evidence>
<sequence length="166" mass="18131">MPATVARDQGKSTFIKQTLFDDQYANSAKINELWTESGRDGSISTTLVNKMRSEMGLTGNLRGVRGTTKRSAPAEAKRPYTGKKRGRKPKSALATVAANATEDASASARIGLTASAFRGRNARLNRLVDVEADIDRLLFKVMGLDGLSEVEDTLRQARRLLYRVIG</sequence>
<accession>A0A1U7CK34</accession>
<dbReference type="EMBL" id="CP019082">
    <property type="protein sequence ID" value="APW59292.1"/>
    <property type="molecule type" value="Genomic_DNA"/>
</dbReference>
<reference evidence="3" key="1">
    <citation type="submission" date="2016-12" db="EMBL/GenBank/DDBJ databases">
        <title>Comparative genomics of four Isosphaeraceae planctomycetes: a common pool of plasmids and glycoside hydrolase genes.</title>
        <authorList>
            <person name="Ivanova A."/>
        </authorList>
    </citation>
    <scope>NUCLEOTIDE SEQUENCE [LARGE SCALE GENOMIC DNA]</scope>
    <source>
        <strain evidence="3">PX4</strain>
    </source>
</reference>
<feature type="compositionally biased region" description="Basic residues" evidence="1">
    <location>
        <begin position="80"/>
        <end position="90"/>
    </location>
</feature>
<feature type="region of interest" description="Disordered" evidence="1">
    <location>
        <begin position="60"/>
        <end position="90"/>
    </location>
</feature>
<name>A0A1U7CK34_9BACT</name>
<dbReference type="KEGG" id="pbor:BSF38_00708"/>
<dbReference type="RefSeq" id="WP_076343490.1">
    <property type="nucleotide sequence ID" value="NZ_CP019082.1"/>
</dbReference>
<evidence type="ECO:0000313" key="3">
    <source>
        <dbReference type="Proteomes" id="UP000186309"/>
    </source>
</evidence>
<dbReference type="AlphaFoldDB" id="A0A1U7CK34"/>
<organism evidence="2 3">
    <name type="scientific">Paludisphaera borealis</name>
    <dbReference type="NCBI Taxonomy" id="1387353"/>
    <lineage>
        <taxon>Bacteria</taxon>
        <taxon>Pseudomonadati</taxon>
        <taxon>Planctomycetota</taxon>
        <taxon>Planctomycetia</taxon>
        <taxon>Isosphaerales</taxon>
        <taxon>Isosphaeraceae</taxon>
        <taxon>Paludisphaera</taxon>
    </lineage>
</organism>
<dbReference type="Proteomes" id="UP000186309">
    <property type="component" value="Chromosome"/>
</dbReference>
<proteinExistence type="predicted"/>
<gene>
    <name evidence="2" type="ORF">BSF38_00708</name>
</gene>
<protein>
    <submittedName>
        <fullName evidence="2">Uncharacterized protein</fullName>
    </submittedName>
</protein>
<evidence type="ECO:0000313" key="2">
    <source>
        <dbReference type="EMBL" id="APW59292.1"/>
    </source>
</evidence>
<dbReference type="OrthoDB" id="284479at2"/>